<dbReference type="EMBL" id="JAZHXI010000011">
    <property type="protein sequence ID" value="KAL2066611.1"/>
    <property type="molecule type" value="Genomic_DNA"/>
</dbReference>
<dbReference type="PROSITE" id="PS00028">
    <property type="entry name" value="ZINC_FINGER_C2H2_1"/>
    <property type="match status" value="3"/>
</dbReference>
<evidence type="ECO:0000256" key="4">
    <source>
        <dbReference type="ARBA" id="ARBA00022771"/>
    </source>
</evidence>
<dbReference type="InterPro" id="IPR050331">
    <property type="entry name" value="Zinc_finger"/>
</dbReference>
<feature type="region of interest" description="Disordered" evidence="8">
    <location>
        <begin position="16"/>
        <end position="45"/>
    </location>
</feature>
<comment type="subcellular location">
    <subcellularLocation>
        <location evidence="1">Nucleus</location>
    </subcellularLocation>
</comment>
<feature type="compositionally biased region" description="Polar residues" evidence="8">
    <location>
        <begin position="16"/>
        <end position="28"/>
    </location>
</feature>
<organism evidence="10 11">
    <name type="scientific">Oculimacula yallundae</name>
    <dbReference type="NCBI Taxonomy" id="86028"/>
    <lineage>
        <taxon>Eukaryota</taxon>
        <taxon>Fungi</taxon>
        <taxon>Dikarya</taxon>
        <taxon>Ascomycota</taxon>
        <taxon>Pezizomycotina</taxon>
        <taxon>Leotiomycetes</taxon>
        <taxon>Helotiales</taxon>
        <taxon>Ploettnerulaceae</taxon>
        <taxon>Oculimacula</taxon>
    </lineage>
</organism>
<keyword evidence="4 7" id="KW-0863">Zinc-finger</keyword>
<dbReference type="InterPro" id="IPR013087">
    <property type="entry name" value="Znf_C2H2_type"/>
</dbReference>
<evidence type="ECO:0000259" key="9">
    <source>
        <dbReference type="PROSITE" id="PS50157"/>
    </source>
</evidence>
<dbReference type="SMART" id="SM00355">
    <property type="entry name" value="ZnF_C2H2"/>
    <property type="match status" value="4"/>
</dbReference>
<evidence type="ECO:0000256" key="3">
    <source>
        <dbReference type="ARBA" id="ARBA00022737"/>
    </source>
</evidence>
<dbReference type="PROSITE" id="PS50157">
    <property type="entry name" value="ZINC_FINGER_C2H2_2"/>
    <property type="match status" value="1"/>
</dbReference>
<evidence type="ECO:0000256" key="1">
    <source>
        <dbReference type="ARBA" id="ARBA00004123"/>
    </source>
</evidence>
<evidence type="ECO:0000256" key="8">
    <source>
        <dbReference type="SAM" id="MobiDB-lite"/>
    </source>
</evidence>
<evidence type="ECO:0000256" key="2">
    <source>
        <dbReference type="ARBA" id="ARBA00022723"/>
    </source>
</evidence>
<gene>
    <name evidence="10" type="ORF">VTL71DRAFT_2682</name>
</gene>
<feature type="domain" description="C2H2-type" evidence="9">
    <location>
        <begin position="50"/>
        <end position="73"/>
    </location>
</feature>
<evidence type="ECO:0000256" key="7">
    <source>
        <dbReference type="PROSITE-ProRule" id="PRU00042"/>
    </source>
</evidence>
<keyword evidence="11" id="KW-1185">Reference proteome</keyword>
<evidence type="ECO:0000313" key="10">
    <source>
        <dbReference type="EMBL" id="KAL2066611.1"/>
    </source>
</evidence>
<keyword evidence="3" id="KW-0677">Repeat</keyword>
<keyword evidence="5" id="KW-0862">Zinc</keyword>
<evidence type="ECO:0000256" key="6">
    <source>
        <dbReference type="ARBA" id="ARBA00023242"/>
    </source>
</evidence>
<keyword evidence="2" id="KW-0479">Metal-binding</keyword>
<proteinExistence type="predicted"/>
<evidence type="ECO:0000256" key="5">
    <source>
        <dbReference type="ARBA" id="ARBA00022833"/>
    </source>
</evidence>
<name>A0ABR4C9L4_9HELO</name>
<dbReference type="PANTHER" id="PTHR16515">
    <property type="entry name" value="PR DOMAIN ZINC FINGER PROTEIN"/>
    <property type="match status" value="1"/>
</dbReference>
<accession>A0ABR4C9L4</accession>
<dbReference type="Proteomes" id="UP001595075">
    <property type="component" value="Unassembled WGS sequence"/>
</dbReference>
<keyword evidence="6" id="KW-0539">Nucleus</keyword>
<evidence type="ECO:0000313" key="11">
    <source>
        <dbReference type="Proteomes" id="UP001595075"/>
    </source>
</evidence>
<dbReference type="SUPFAM" id="SSF57667">
    <property type="entry name" value="beta-beta-alpha zinc fingers"/>
    <property type="match status" value="1"/>
</dbReference>
<protein>
    <recommendedName>
        <fullName evidence="9">C2H2-type domain-containing protein</fullName>
    </recommendedName>
</protein>
<dbReference type="PANTHER" id="PTHR16515:SF66">
    <property type="entry name" value="C2H2-TYPE DOMAIN-CONTAINING PROTEIN"/>
    <property type="match status" value="1"/>
</dbReference>
<sequence length="215" mass="25260">MSYNSSYSQAANYDTEWTYNPSSSNRTQSQRERRPSRTTNSPSQRGLPCIPCSVCQLTFSRMEALNEHKRHFHGLSPLSPKCSNCSQQFQRTSQLKAHEASCAFKPVKCNTCRKMFSSYDEERSHYWSTHVHQDIRSKDSEGREMLPRKAAEYESYQTVKCKTCRMVFNSQEEERRHYWSTHVHQDVRSSDTRGKELPPMTDTEYESYLYNYGLN</sequence>
<reference evidence="10 11" key="1">
    <citation type="journal article" date="2024" name="Commun. Biol.">
        <title>Comparative genomic analysis of thermophilic fungi reveals convergent evolutionary adaptations and gene losses.</title>
        <authorList>
            <person name="Steindorff A.S."/>
            <person name="Aguilar-Pontes M.V."/>
            <person name="Robinson A.J."/>
            <person name="Andreopoulos B."/>
            <person name="LaButti K."/>
            <person name="Kuo A."/>
            <person name="Mondo S."/>
            <person name="Riley R."/>
            <person name="Otillar R."/>
            <person name="Haridas S."/>
            <person name="Lipzen A."/>
            <person name="Grimwood J."/>
            <person name="Schmutz J."/>
            <person name="Clum A."/>
            <person name="Reid I.D."/>
            <person name="Moisan M.C."/>
            <person name="Butler G."/>
            <person name="Nguyen T.T.M."/>
            <person name="Dewar K."/>
            <person name="Conant G."/>
            <person name="Drula E."/>
            <person name="Henrissat B."/>
            <person name="Hansel C."/>
            <person name="Singer S."/>
            <person name="Hutchinson M.I."/>
            <person name="de Vries R.P."/>
            <person name="Natvig D.O."/>
            <person name="Powell A.J."/>
            <person name="Tsang A."/>
            <person name="Grigoriev I.V."/>
        </authorList>
    </citation>
    <scope>NUCLEOTIDE SEQUENCE [LARGE SCALE GENOMIC DNA]</scope>
    <source>
        <strain evidence="10 11">CBS 494.80</strain>
    </source>
</reference>
<dbReference type="InterPro" id="IPR036236">
    <property type="entry name" value="Znf_C2H2_sf"/>
</dbReference>
<comment type="caution">
    <text evidence="10">The sequence shown here is derived from an EMBL/GenBank/DDBJ whole genome shotgun (WGS) entry which is preliminary data.</text>
</comment>
<dbReference type="Gene3D" id="3.30.160.60">
    <property type="entry name" value="Classic Zinc Finger"/>
    <property type="match status" value="1"/>
</dbReference>